<gene>
    <name evidence="2" type="ORF">SAMN05216366_15319</name>
</gene>
<keyword evidence="1" id="KW-0812">Transmembrane</keyword>
<feature type="transmembrane region" description="Helical" evidence="1">
    <location>
        <begin position="116"/>
        <end position="145"/>
    </location>
</feature>
<keyword evidence="1" id="KW-0472">Membrane</keyword>
<organism evidence="2 3">
    <name type="scientific">Selenomonas ruminantium</name>
    <dbReference type="NCBI Taxonomy" id="971"/>
    <lineage>
        <taxon>Bacteria</taxon>
        <taxon>Bacillati</taxon>
        <taxon>Bacillota</taxon>
        <taxon>Negativicutes</taxon>
        <taxon>Selenomonadales</taxon>
        <taxon>Selenomonadaceae</taxon>
        <taxon>Selenomonas</taxon>
    </lineage>
</organism>
<evidence type="ECO:0000313" key="2">
    <source>
        <dbReference type="EMBL" id="SDP77167.1"/>
    </source>
</evidence>
<dbReference type="AlphaFoldDB" id="A0A1H0VFA5"/>
<evidence type="ECO:0000256" key="1">
    <source>
        <dbReference type="SAM" id="Phobius"/>
    </source>
</evidence>
<name>A0A1H0VFA5_SELRU</name>
<reference evidence="2 3" key="1">
    <citation type="submission" date="2016-10" db="EMBL/GenBank/DDBJ databases">
        <authorList>
            <person name="de Groot N.N."/>
        </authorList>
    </citation>
    <scope>NUCLEOTIDE SEQUENCE [LARGE SCALE GENOMIC DNA]</scope>
    <source>
        <strain evidence="2 3">S137</strain>
    </source>
</reference>
<dbReference type="Proteomes" id="UP000182412">
    <property type="component" value="Unassembled WGS sequence"/>
</dbReference>
<evidence type="ECO:0000313" key="3">
    <source>
        <dbReference type="Proteomes" id="UP000182412"/>
    </source>
</evidence>
<sequence>MLEKDGTGAALLMLGKLILFIGMFVLLYAGNKRGRGWYKLSEPLYKKPYLCRWKWLMLAAFIFTALENNWMNMNDDGEIDSISYVSLMVLAEIPAYTLMLATLVKRAEVLKFRQWIFTIFIIFMPIGLIYCPWIYWFVCISLYWWKEDNSPDRNMNLDFQTCKKNIEASYENKSEIKKIEKKTINGREGCYTEFEFNMHGIPARMIGFSLWTDKDYWSVDYIYPIDDKKKAKIVEKSLASVVLK</sequence>
<feature type="transmembrane region" description="Helical" evidence="1">
    <location>
        <begin position="82"/>
        <end position="104"/>
    </location>
</feature>
<dbReference type="RefSeq" id="WP_074573589.1">
    <property type="nucleotide sequence ID" value="NZ_FNJQ01000053.1"/>
</dbReference>
<feature type="transmembrane region" description="Helical" evidence="1">
    <location>
        <begin position="6"/>
        <end position="29"/>
    </location>
</feature>
<feature type="transmembrane region" description="Helical" evidence="1">
    <location>
        <begin position="50"/>
        <end position="70"/>
    </location>
</feature>
<dbReference type="OrthoDB" id="1667291at2"/>
<dbReference type="EMBL" id="FNJQ01000053">
    <property type="protein sequence ID" value="SDP77167.1"/>
    <property type="molecule type" value="Genomic_DNA"/>
</dbReference>
<keyword evidence="1" id="KW-1133">Transmembrane helix</keyword>
<proteinExistence type="predicted"/>
<accession>A0A1H0VFA5</accession>
<protein>
    <submittedName>
        <fullName evidence="2">Uncharacterized protein</fullName>
    </submittedName>
</protein>